<evidence type="ECO:0000313" key="5">
    <source>
        <dbReference type="EMBL" id="NVM93833.1"/>
    </source>
</evidence>
<evidence type="ECO:0000256" key="2">
    <source>
        <dbReference type="ARBA" id="ARBA00023125"/>
    </source>
</evidence>
<keyword evidence="2" id="KW-0238">DNA-binding</keyword>
<dbReference type="GO" id="GO:0005829">
    <property type="term" value="C:cytosol"/>
    <property type="evidence" value="ECO:0007669"/>
    <property type="project" value="TreeGrafter"/>
</dbReference>
<dbReference type="SUPFAM" id="SSF54909">
    <property type="entry name" value="Dimeric alpha+beta barrel"/>
    <property type="match status" value="1"/>
</dbReference>
<keyword evidence="6" id="KW-1185">Reference proteome</keyword>
<dbReference type="PRINTS" id="PR00033">
    <property type="entry name" value="HTHASNC"/>
</dbReference>
<name>A0A7Y7LYL4_9MICC</name>
<evidence type="ECO:0000259" key="4">
    <source>
        <dbReference type="PROSITE" id="PS50956"/>
    </source>
</evidence>
<feature type="domain" description="HTH asnC-type" evidence="4">
    <location>
        <begin position="4"/>
        <end position="90"/>
    </location>
</feature>
<dbReference type="GO" id="GO:0043200">
    <property type="term" value="P:response to amino acid"/>
    <property type="evidence" value="ECO:0007669"/>
    <property type="project" value="TreeGrafter"/>
</dbReference>
<reference evidence="5 6" key="1">
    <citation type="submission" date="2020-02" db="EMBL/GenBank/DDBJ databases">
        <title>Genome sequence of strain AETb3-4.</title>
        <authorList>
            <person name="Gao J."/>
            <person name="Zhang X."/>
        </authorList>
    </citation>
    <scope>NUCLEOTIDE SEQUENCE [LARGE SCALE GENOMIC DNA]</scope>
    <source>
        <strain evidence="5 6">AETb3-4</strain>
    </source>
</reference>
<dbReference type="Gene3D" id="3.30.70.920">
    <property type="match status" value="1"/>
</dbReference>
<dbReference type="EMBL" id="JAAMFM010000002">
    <property type="protein sequence ID" value="NVM93833.1"/>
    <property type="molecule type" value="Genomic_DNA"/>
</dbReference>
<dbReference type="InterPro" id="IPR036390">
    <property type="entry name" value="WH_DNA-bd_sf"/>
</dbReference>
<dbReference type="InterPro" id="IPR011008">
    <property type="entry name" value="Dimeric_a/b-barrel"/>
</dbReference>
<evidence type="ECO:0000313" key="6">
    <source>
        <dbReference type="Proteomes" id="UP000543556"/>
    </source>
</evidence>
<dbReference type="PANTHER" id="PTHR30154:SF53">
    <property type="entry name" value="HTH-TYPE TRANSCRIPTIONAL REGULATOR LRPC"/>
    <property type="match status" value="1"/>
</dbReference>
<dbReference type="Gene3D" id="1.10.10.10">
    <property type="entry name" value="Winged helix-like DNA-binding domain superfamily/Winged helix DNA-binding domain"/>
    <property type="match status" value="1"/>
</dbReference>
<dbReference type="InterPro" id="IPR019887">
    <property type="entry name" value="Tscrpt_reg_AsnC/Lrp_C"/>
</dbReference>
<organism evidence="5 6">
    <name type="scientific">Arthrobacter wenxiniae</name>
    <dbReference type="NCBI Taxonomy" id="2713570"/>
    <lineage>
        <taxon>Bacteria</taxon>
        <taxon>Bacillati</taxon>
        <taxon>Actinomycetota</taxon>
        <taxon>Actinomycetes</taxon>
        <taxon>Micrococcales</taxon>
        <taxon>Micrococcaceae</taxon>
        <taxon>Arthrobacter</taxon>
    </lineage>
</organism>
<dbReference type="Pfam" id="PF13404">
    <property type="entry name" value="HTH_AsnC-type"/>
    <property type="match status" value="1"/>
</dbReference>
<accession>A0A7Y7LYL4</accession>
<keyword evidence="1" id="KW-0805">Transcription regulation</keyword>
<dbReference type="InterPro" id="IPR019888">
    <property type="entry name" value="Tscrpt_reg_AsnC-like"/>
</dbReference>
<protein>
    <submittedName>
        <fullName evidence="5">Lrp/AsnC family transcriptional regulator</fullName>
    </submittedName>
</protein>
<dbReference type="InterPro" id="IPR036388">
    <property type="entry name" value="WH-like_DNA-bd_sf"/>
</dbReference>
<gene>
    <name evidence="5" type="ORF">G6034_02705</name>
</gene>
<dbReference type="AlphaFoldDB" id="A0A7Y7LYL4"/>
<proteinExistence type="predicted"/>
<dbReference type="PROSITE" id="PS50956">
    <property type="entry name" value="HTH_ASNC_2"/>
    <property type="match status" value="1"/>
</dbReference>
<sequence>MGVMDDLDRRLLSALRGNGREPVAALARRLDVSRATVNSRLDRLVASGTIVGFSVRVRDETDPLSIRAISLLEVEGRATDKVIRALKGLPEIRALHTTNGAWDLVAELAMADLAAFDQVLGRIRSIEGIVNSESSLLLSSVLR</sequence>
<dbReference type="Pfam" id="PF01037">
    <property type="entry name" value="AsnC_trans_reg"/>
    <property type="match status" value="1"/>
</dbReference>
<comment type="caution">
    <text evidence="5">The sequence shown here is derived from an EMBL/GenBank/DDBJ whole genome shotgun (WGS) entry which is preliminary data.</text>
</comment>
<dbReference type="GO" id="GO:0043565">
    <property type="term" value="F:sequence-specific DNA binding"/>
    <property type="evidence" value="ECO:0007669"/>
    <property type="project" value="InterPro"/>
</dbReference>
<dbReference type="PANTHER" id="PTHR30154">
    <property type="entry name" value="LEUCINE-RESPONSIVE REGULATORY PROTEIN"/>
    <property type="match status" value="1"/>
</dbReference>
<dbReference type="SUPFAM" id="SSF46785">
    <property type="entry name" value="Winged helix' DNA-binding domain"/>
    <property type="match status" value="1"/>
</dbReference>
<dbReference type="RefSeq" id="WP_176633550.1">
    <property type="nucleotide sequence ID" value="NZ_JAAMFM010000002.1"/>
</dbReference>
<evidence type="ECO:0000256" key="3">
    <source>
        <dbReference type="ARBA" id="ARBA00023163"/>
    </source>
</evidence>
<dbReference type="Proteomes" id="UP000543556">
    <property type="component" value="Unassembled WGS sequence"/>
</dbReference>
<dbReference type="SMART" id="SM00344">
    <property type="entry name" value="HTH_ASNC"/>
    <property type="match status" value="1"/>
</dbReference>
<keyword evidence="3" id="KW-0804">Transcription</keyword>
<evidence type="ECO:0000256" key="1">
    <source>
        <dbReference type="ARBA" id="ARBA00023015"/>
    </source>
</evidence>
<dbReference type="InterPro" id="IPR000485">
    <property type="entry name" value="AsnC-type_HTH_dom"/>
</dbReference>